<evidence type="ECO:0000313" key="2">
    <source>
        <dbReference type="EMBL" id="KOB70847.1"/>
    </source>
</evidence>
<name>A0A0L7L5V9_OPEBR</name>
<dbReference type="InterPro" id="IPR008335">
    <property type="entry name" value="Mopterin_OxRdtase_euk"/>
</dbReference>
<dbReference type="GO" id="GO:0020037">
    <property type="term" value="F:heme binding"/>
    <property type="evidence" value="ECO:0007669"/>
    <property type="project" value="TreeGrafter"/>
</dbReference>
<dbReference type="AlphaFoldDB" id="A0A0L7L5V9"/>
<sequence>MSLRRLIVSSFIQKSRVTSYFVSITVREQRQRYDKNNEDPGYYKIGGGVMLGSVLYGASSVSGNLHCDDIVDHSDDELWAKEPFRDKRLIIKTAKPFNAEIPPQCQIEHFDTPNELFYVRQHLPVPDVNPATHKLRVTRVGRSVVSGAVCREFTLEQLSKFRKGRIRAALMCAGNRRSEMSKVIYGSPSWAGRWSAAPSAASNLRVTLVGRSVVSGAVCREFTLEQLSKFRKGRVRAALMCAGNRRSEMSKEVTDKDVKGISWAGGAISSAVWSGVYLRDVLLHCGVDEADVEGKHVIFQGADIDATGTNFNTSIPLSMALNPRGDILLATHMNGKPLPPDHGYPLRVVVPGAPAVRSVKWLESITVSDEESSSHWHKKDYRSFNSSKTWETADFESAPPVYSLPVTSAICEPEDCACATVSDGHITARGEGDHTSTLDGGLRERAARLQPAGDVRHLRAGGLRLRHRQRRTHHG</sequence>
<reference evidence="2 3" key="1">
    <citation type="journal article" date="2015" name="Genome Biol. Evol.">
        <title>The genome of winter moth (Operophtera brumata) provides a genomic perspective on sexual dimorphism and phenology.</title>
        <authorList>
            <person name="Derks M.F."/>
            <person name="Smit S."/>
            <person name="Salis L."/>
            <person name="Schijlen E."/>
            <person name="Bossers A."/>
            <person name="Mateman C."/>
            <person name="Pijl A.S."/>
            <person name="de Ridder D."/>
            <person name="Groenen M.A."/>
            <person name="Visser M.E."/>
            <person name="Megens H.J."/>
        </authorList>
    </citation>
    <scope>NUCLEOTIDE SEQUENCE [LARGE SCALE GENOMIC DNA]</scope>
    <source>
        <strain evidence="2">WM2013NL</strain>
        <tissue evidence="2">Head and thorax</tissue>
    </source>
</reference>
<evidence type="ECO:0000313" key="3">
    <source>
        <dbReference type="Proteomes" id="UP000037510"/>
    </source>
</evidence>
<dbReference type="SUPFAM" id="SSF56524">
    <property type="entry name" value="Oxidoreductase molybdopterin-binding domain"/>
    <property type="match status" value="2"/>
</dbReference>
<dbReference type="Proteomes" id="UP000037510">
    <property type="component" value="Unassembled WGS sequence"/>
</dbReference>
<dbReference type="GO" id="GO:0005739">
    <property type="term" value="C:mitochondrion"/>
    <property type="evidence" value="ECO:0007669"/>
    <property type="project" value="TreeGrafter"/>
</dbReference>
<dbReference type="PANTHER" id="PTHR19372:SF7">
    <property type="entry name" value="SULFITE OXIDASE, MITOCHONDRIAL"/>
    <property type="match status" value="1"/>
</dbReference>
<dbReference type="GO" id="GO:0043546">
    <property type="term" value="F:molybdopterin cofactor binding"/>
    <property type="evidence" value="ECO:0007669"/>
    <property type="project" value="TreeGrafter"/>
</dbReference>
<evidence type="ECO:0000259" key="1">
    <source>
        <dbReference type="Pfam" id="PF00174"/>
    </source>
</evidence>
<organism evidence="2 3">
    <name type="scientific">Operophtera brumata</name>
    <name type="common">Winter moth</name>
    <name type="synonym">Phalaena brumata</name>
    <dbReference type="NCBI Taxonomy" id="104452"/>
    <lineage>
        <taxon>Eukaryota</taxon>
        <taxon>Metazoa</taxon>
        <taxon>Ecdysozoa</taxon>
        <taxon>Arthropoda</taxon>
        <taxon>Hexapoda</taxon>
        <taxon>Insecta</taxon>
        <taxon>Pterygota</taxon>
        <taxon>Neoptera</taxon>
        <taxon>Endopterygota</taxon>
        <taxon>Lepidoptera</taxon>
        <taxon>Glossata</taxon>
        <taxon>Ditrysia</taxon>
        <taxon>Geometroidea</taxon>
        <taxon>Geometridae</taxon>
        <taxon>Larentiinae</taxon>
        <taxon>Operophtera</taxon>
    </lineage>
</organism>
<dbReference type="GO" id="GO:0008482">
    <property type="term" value="F:sulfite oxidase activity"/>
    <property type="evidence" value="ECO:0007669"/>
    <property type="project" value="TreeGrafter"/>
</dbReference>
<keyword evidence="3" id="KW-1185">Reference proteome</keyword>
<dbReference type="Pfam" id="PF00174">
    <property type="entry name" value="Oxidored_molyb"/>
    <property type="match status" value="2"/>
</dbReference>
<dbReference type="PRINTS" id="PR00407">
    <property type="entry name" value="EUMOPTERIN"/>
</dbReference>
<feature type="domain" description="Oxidoreductase molybdopterin-binding" evidence="1">
    <location>
        <begin position="219"/>
        <end position="376"/>
    </location>
</feature>
<protein>
    <submittedName>
        <fullName evidence="2">Sulfite reductase</fullName>
    </submittedName>
</protein>
<dbReference type="InterPro" id="IPR036374">
    <property type="entry name" value="OxRdtase_Mopterin-bd_sf"/>
</dbReference>
<feature type="domain" description="Oxidoreductase molybdopterin-binding" evidence="1">
    <location>
        <begin position="122"/>
        <end position="190"/>
    </location>
</feature>
<gene>
    <name evidence="2" type="ORF">OBRU01_14668</name>
</gene>
<proteinExistence type="predicted"/>
<dbReference type="EMBL" id="JTDY01002725">
    <property type="protein sequence ID" value="KOB70847.1"/>
    <property type="molecule type" value="Genomic_DNA"/>
</dbReference>
<accession>A0A0L7L5V9</accession>
<comment type="caution">
    <text evidence="2">The sequence shown here is derived from an EMBL/GenBank/DDBJ whole genome shotgun (WGS) entry which is preliminary data.</text>
</comment>
<dbReference type="GO" id="GO:0006790">
    <property type="term" value="P:sulfur compound metabolic process"/>
    <property type="evidence" value="ECO:0007669"/>
    <property type="project" value="TreeGrafter"/>
</dbReference>
<dbReference type="Gene3D" id="3.90.420.10">
    <property type="entry name" value="Oxidoreductase, molybdopterin-binding domain"/>
    <property type="match status" value="2"/>
</dbReference>
<dbReference type="InterPro" id="IPR000572">
    <property type="entry name" value="OxRdtase_Mopterin-bd_dom"/>
</dbReference>
<dbReference type="PANTHER" id="PTHR19372">
    <property type="entry name" value="SULFITE REDUCTASE"/>
    <property type="match status" value="1"/>
</dbReference>
<dbReference type="STRING" id="104452.A0A0L7L5V9"/>